<accession>A0A9P7EUJ1</accession>
<dbReference type="GeneID" id="64692850"/>
<dbReference type="RefSeq" id="XP_041285727.1">
    <property type="nucleotide sequence ID" value="XM_041430591.1"/>
</dbReference>
<evidence type="ECO:0000313" key="2">
    <source>
        <dbReference type="Proteomes" id="UP000823399"/>
    </source>
</evidence>
<dbReference type="EMBL" id="JABBWM010000116">
    <property type="protein sequence ID" value="KAG2088934.1"/>
    <property type="molecule type" value="Genomic_DNA"/>
</dbReference>
<proteinExistence type="predicted"/>
<reference evidence="1" key="1">
    <citation type="journal article" date="2020" name="New Phytol.">
        <title>Comparative genomics reveals dynamic genome evolution in host specialist ectomycorrhizal fungi.</title>
        <authorList>
            <person name="Lofgren L.A."/>
            <person name="Nguyen N.H."/>
            <person name="Vilgalys R."/>
            <person name="Ruytinx J."/>
            <person name="Liao H.L."/>
            <person name="Branco S."/>
            <person name="Kuo A."/>
            <person name="LaButti K."/>
            <person name="Lipzen A."/>
            <person name="Andreopoulos W."/>
            <person name="Pangilinan J."/>
            <person name="Riley R."/>
            <person name="Hundley H."/>
            <person name="Na H."/>
            <person name="Barry K."/>
            <person name="Grigoriev I.V."/>
            <person name="Stajich J.E."/>
            <person name="Kennedy P.G."/>
        </authorList>
    </citation>
    <scope>NUCLEOTIDE SEQUENCE</scope>
    <source>
        <strain evidence="1">FC423</strain>
    </source>
</reference>
<protein>
    <submittedName>
        <fullName evidence="1">Uncharacterized protein</fullName>
    </submittedName>
</protein>
<organism evidence="1 2">
    <name type="scientific">Suillus discolor</name>
    <dbReference type="NCBI Taxonomy" id="1912936"/>
    <lineage>
        <taxon>Eukaryota</taxon>
        <taxon>Fungi</taxon>
        <taxon>Dikarya</taxon>
        <taxon>Basidiomycota</taxon>
        <taxon>Agaricomycotina</taxon>
        <taxon>Agaricomycetes</taxon>
        <taxon>Agaricomycetidae</taxon>
        <taxon>Boletales</taxon>
        <taxon>Suillineae</taxon>
        <taxon>Suillaceae</taxon>
        <taxon>Suillus</taxon>
    </lineage>
</organism>
<dbReference type="AlphaFoldDB" id="A0A9P7EUJ1"/>
<evidence type="ECO:0000313" key="1">
    <source>
        <dbReference type="EMBL" id="KAG2088934.1"/>
    </source>
</evidence>
<comment type="caution">
    <text evidence="1">The sequence shown here is derived from an EMBL/GenBank/DDBJ whole genome shotgun (WGS) entry which is preliminary data.</text>
</comment>
<feature type="non-terminal residue" evidence="1">
    <location>
        <position position="67"/>
    </location>
</feature>
<dbReference type="OrthoDB" id="2748837at2759"/>
<dbReference type="Proteomes" id="UP000823399">
    <property type="component" value="Unassembled WGS sequence"/>
</dbReference>
<keyword evidence="2" id="KW-1185">Reference proteome</keyword>
<name>A0A9P7EUJ1_9AGAM</name>
<gene>
    <name evidence="1" type="ORF">F5147DRAFT_561336</name>
</gene>
<sequence length="67" mass="7402">MLSLMGDNASSNDMLTTELAKCMDSFGGALSRTRCFLHIVNLIAKSIIKLFDVPKKEQARLDDEAPE</sequence>